<feature type="non-terminal residue" evidence="1">
    <location>
        <position position="1"/>
    </location>
</feature>
<proteinExistence type="predicted"/>
<accession>A0A8S2YZX4</accession>
<organism evidence="1 2">
    <name type="scientific">Rotaria magnacalcarata</name>
    <dbReference type="NCBI Taxonomy" id="392030"/>
    <lineage>
        <taxon>Eukaryota</taxon>
        <taxon>Metazoa</taxon>
        <taxon>Spiralia</taxon>
        <taxon>Gnathifera</taxon>
        <taxon>Rotifera</taxon>
        <taxon>Eurotatoria</taxon>
        <taxon>Bdelloidea</taxon>
        <taxon>Philodinida</taxon>
        <taxon>Philodinidae</taxon>
        <taxon>Rotaria</taxon>
    </lineage>
</organism>
<name>A0A8S2YZX4_9BILA</name>
<protein>
    <submittedName>
        <fullName evidence="1">Uncharacterized protein</fullName>
    </submittedName>
</protein>
<evidence type="ECO:0000313" key="2">
    <source>
        <dbReference type="Proteomes" id="UP000676336"/>
    </source>
</evidence>
<dbReference type="EMBL" id="CAJOBI010102661">
    <property type="protein sequence ID" value="CAF4595691.1"/>
    <property type="molecule type" value="Genomic_DNA"/>
</dbReference>
<comment type="caution">
    <text evidence="1">The sequence shown here is derived from an EMBL/GenBank/DDBJ whole genome shotgun (WGS) entry which is preliminary data.</text>
</comment>
<dbReference type="AlphaFoldDB" id="A0A8S2YZX4"/>
<reference evidence="1" key="1">
    <citation type="submission" date="2021-02" db="EMBL/GenBank/DDBJ databases">
        <authorList>
            <person name="Nowell W R."/>
        </authorList>
    </citation>
    <scope>NUCLEOTIDE SEQUENCE</scope>
</reference>
<evidence type="ECO:0000313" key="1">
    <source>
        <dbReference type="EMBL" id="CAF4595691.1"/>
    </source>
</evidence>
<dbReference type="Proteomes" id="UP000676336">
    <property type="component" value="Unassembled WGS sequence"/>
</dbReference>
<gene>
    <name evidence="1" type="ORF">SMN809_LOCUS38864</name>
</gene>
<sequence length="18" mass="1999">DEYEFTGCHLTGKEIDAA</sequence>